<dbReference type="InterPro" id="IPR029058">
    <property type="entry name" value="AB_hydrolase_fold"/>
</dbReference>
<dbReference type="Pfam" id="PF12697">
    <property type="entry name" value="Abhydrolase_6"/>
    <property type="match status" value="1"/>
</dbReference>
<evidence type="ECO:0000259" key="1">
    <source>
        <dbReference type="Pfam" id="PF12697"/>
    </source>
</evidence>
<dbReference type="Proteomes" id="UP001230951">
    <property type="component" value="Unassembled WGS sequence"/>
</dbReference>
<dbReference type="Proteomes" id="UP001242995">
    <property type="component" value="Unassembled WGS sequence"/>
</dbReference>
<dbReference type="EMBL" id="JAUSTF010000007">
    <property type="protein sequence ID" value="MDQ0181782.1"/>
    <property type="molecule type" value="Genomic_DNA"/>
</dbReference>
<accession>A0AAW8DJ94</accession>
<dbReference type="PANTHER" id="PTHR37017:SF11">
    <property type="entry name" value="ESTERASE_LIPASE_THIOESTERASE DOMAIN-CONTAINING PROTEIN"/>
    <property type="match status" value="1"/>
</dbReference>
<evidence type="ECO:0000313" key="3">
    <source>
        <dbReference type="EMBL" id="MDQ0181782.1"/>
    </source>
</evidence>
<comment type="caution">
    <text evidence="2">The sequence shown here is derived from an EMBL/GenBank/DDBJ whole genome shotgun (WGS) entry which is preliminary data.</text>
</comment>
<dbReference type="Gene3D" id="3.40.50.1820">
    <property type="entry name" value="alpha/beta hydrolase"/>
    <property type="match status" value="1"/>
</dbReference>
<name>A0AAW8DJ94_9MICC</name>
<evidence type="ECO:0000313" key="5">
    <source>
        <dbReference type="Proteomes" id="UP001242995"/>
    </source>
</evidence>
<gene>
    <name evidence="2" type="ORF">J2S90_002681</name>
    <name evidence="3" type="ORF">J2S93_003221</name>
</gene>
<evidence type="ECO:0000313" key="2">
    <source>
        <dbReference type="EMBL" id="MDP9905710.1"/>
    </source>
</evidence>
<organism evidence="2 5">
    <name type="scientific">Arthrobacter bambusae</name>
    <dbReference type="NCBI Taxonomy" id="1338426"/>
    <lineage>
        <taxon>Bacteria</taxon>
        <taxon>Bacillati</taxon>
        <taxon>Actinomycetota</taxon>
        <taxon>Actinomycetes</taxon>
        <taxon>Micrococcales</taxon>
        <taxon>Micrococcaceae</taxon>
        <taxon>Arthrobacter</taxon>
    </lineage>
</organism>
<protein>
    <submittedName>
        <fullName evidence="2">Pimeloyl-ACP methyl ester carboxylesterase</fullName>
    </submittedName>
</protein>
<dbReference type="EMBL" id="JAUSRG010000007">
    <property type="protein sequence ID" value="MDP9905710.1"/>
    <property type="molecule type" value="Genomic_DNA"/>
</dbReference>
<sequence length="222" mass="23638">MSAFVLVPGAGGSAWYWSRVVPLLQEAGHDAVAVDLPGDDENAGLPEYARLVEAAIGGRPDVVLVAQSLGGFTAPMVGARTGVAEIVLVNAMIPNPGETPGTWWDNTGWEDARKRAAAAGGYGKEFDVNEYFLHDVSPEVAAEGEPHQRPEANAVFASSCDFVEWPAVPIRVLSGAGDRFFPLEFQQRVARDRLGLEPDVLPGGHLLGLSNPVGVADYLLHR</sequence>
<proteinExistence type="predicted"/>
<dbReference type="GO" id="GO:0003824">
    <property type="term" value="F:catalytic activity"/>
    <property type="evidence" value="ECO:0007669"/>
    <property type="project" value="UniProtKB-ARBA"/>
</dbReference>
<dbReference type="RefSeq" id="WP_306961893.1">
    <property type="nucleotide sequence ID" value="NZ_JAUSRG010000007.1"/>
</dbReference>
<dbReference type="InterPro" id="IPR000073">
    <property type="entry name" value="AB_hydrolase_1"/>
</dbReference>
<feature type="domain" description="AB hydrolase-1" evidence="1">
    <location>
        <begin position="4"/>
        <end position="217"/>
    </location>
</feature>
<dbReference type="AlphaFoldDB" id="A0AAW8DJ94"/>
<dbReference type="SUPFAM" id="SSF53474">
    <property type="entry name" value="alpha/beta-Hydrolases"/>
    <property type="match status" value="1"/>
</dbReference>
<reference evidence="2 4" key="1">
    <citation type="submission" date="2023-07" db="EMBL/GenBank/DDBJ databases">
        <title>Sorghum-associated microbial communities from plants grown in Nebraska, USA.</title>
        <authorList>
            <person name="Schachtman D."/>
        </authorList>
    </citation>
    <scope>NUCLEOTIDE SEQUENCE</scope>
    <source>
        <strain evidence="2">DS1006</strain>
        <strain evidence="3 4">DS1016</strain>
    </source>
</reference>
<evidence type="ECO:0000313" key="4">
    <source>
        <dbReference type="Proteomes" id="UP001230951"/>
    </source>
</evidence>
<keyword evidence="4" id="KW-1185">Reference proteome</keyword>
<dbReference type="InterPro" id="IPR052897">
    <property type="entry name" value="Sec-Metab_Biosynth_Hydrolase"/>
</dbReference>
<dbReference type="PANTHER" id="PTHR37017">
    <property type="entry name" value="AB HYDROLASE-1 DOMAIN-CONTAINING PROTEIN-RELATED"/>
    <property type="match status" value="1"/>
</dbReference>